<sequence length="460" mass="50047">MDNFRIAKDTLGEVKVSKDAYYGAQTQRAVENFPISGQKLPPVFIKAQGIVKYSAAFANMTCGMLDRKKGEAIMAAAMEVIEGKWDNQFVVDAYQAGAGTSQNMNANEVIASIAAEKLGGQKGDWHIVHPNDDVNMAQSTNDTIPTSIYISTAIALHEELIPALEKTIKALRDKEQEFHDVIKAGRTHLQDAVPIRLGSEFAGYRGSLEQMLNQFNAASEELYALGLGGNAVGTGINAHKDYSETAINQIKKVTGLPFFKTEHPYTFMQNPNGAVRVSSVLKETAIYLIKISSDLRLLSSGPQTGLAELILPAVQPGSSIMPGKVNPVILENMYMICSQVIGNDACVVHAAAGSQLEINAMMPVMGLNVLQSIKILSSGLKVFTDKCLIGLDVNRKMTDYWLERSVSLVTALNPHIGYEKAAEVAKESVRTGRTLKEIVIEKGWMTIEEADEILNPANML</sequence>
<evidence type="ECO:0000313" key="6">
    <source>
        <dbReference type="EMBL" id="OYD56355.1"/>
    </source>
</evidence>
<dbReference type="AlphaFoldDB" id="A0A235F6P4"/>
<accession>A0A235F6P4</accession>
<gene>
    <name evidence="6" type="primary">aspA</name>
    <name evidence="6" type="ORF">CGZ90_17860</name>
</gene>
<dbReference type="GO" id="GO:0006531">
    <property type="term" value="P:aspartate metabolic process"/>
    <property type="evidence" value="ECO:0007669"/>
    <property type="project" value="TreeGrafter"/>
</dbReference>
<evidence type="ECO:0000256" key="3">
    <source>
        <dbReference type="ARBA" id="ARBA00023239"/>
    </source>
</evidence>
<evidence type="ECO:0000256" key="2">
    <source>
        <dbReference type="ARBA" id="ARBA00012992"/>
    </source>
</evidence>
<dbReference type="Gene3D" id="1.10.40.30">
    <property type="entry name" value="Fumarase/aspartase (C-terminal domain)"/>
    <property type="match status" value="1"/>
</dbReference>
<dbReference type="NCBIfam" id="NF008909">
    <property type="entry name" value="PRK12273.1"/>
    <property type="match status" value="1"/>
</dbReference>
<dbReference type="FunFam" id="1.10.275.10:FF:000001">
    <property type="entry name" value="Fumarate hydratase, mitochondrial"/>
    <property type="match status" value="1"/>
</dbReference>
<comment type="catalytic activity">
    <reaction evidence="1">
        <text>L-aspartate = fumarate + NH4(+)</text>
        <dbReference type="Rhea" id="RHEA:16601"/>
        <dbReference type="ChEBI" id="CHEBI:28938"/>
        <dbReference type="ChEBI" id="CHEBI:29806"/>
        <dbReference type="ChEBI" id="CHEBI:29991"/>
        <dbReference type="EC" id="4.3.1.1"/>
    </reaction>
</comment>
<evidence type="ECO:0000313" key="7">
    <source>
        <dbReference type="Proteomes" id="UP000215059"/>
    </source>
</evidence>
<feature type="domain" description="Fumarate lyase N-terminal" evidence="4">
    <location>
        <begin position="12"/>
        <end position="342"/>
    </location>
</feature>
<dbReference type="InterPro" id="IPR024083">
    <property type="entry name" value="Fumarase/histidase_N"/>
</dbReference>
<organism evidence="6 7">
    <name type="scientific">Fictibacillus aquaticus</name>
    <dbReference type="NCBI Taxonomy" id="2021314"/>
    <lineage>
        <taxon>Bacteria</taxon>
        <taxon>Bacillati</taxon>
        <taxon>Bacillota</taxon>
        <taxon>Bacilli</taxon>
        <taxon>Bacillales</taxon>
        <taxon>Fictibacillaceae</taxon>
        <taxon>Fictibacillus</taxon>
    </lineage>
</organism>
<evidence type="ECO:0000259" key="4">
    <source>
        <dbReference type="Pfam" id="PF00206"/>
    </source>
</evidence>
<dbReference type="InterPro" id="IPR022761">
    <property type="entry name" value="Fumarate_lyase_N"/>
</dbReference>
<keyword evidence="7" id="KW-1185">Reference proteome</keyword>
<dbReference type="PANTHER" id="PTHR42696">
    <property type="entry name" value="ASPARTATE AMMONIA-LYASE"/>
    <property type="match status" value="1"/>
</dbReference>
<dbReference type="Proteomes" id="UP000215059">
    <property type="component" value="Unassembled WGS sequence"/>
</dbReference>
<dbReference type="CDD" id="cd01596">
    <property type="entry name" value="Aspartase_like"/>
    <property type="match status" value="1"/>
</dbReference>
<dbReference type="InterPro" id="IPR018951">
    <property type="entry name" value="Fumarase_C_C"/>
</dbReference>
<name>A0A235F6P4_9BACL</name>
<dbReference type="GO" id="GO:0008797">
    <property type="term" value="F:aspartate ammonia-lyase activity"/>
    <property type="evidence" value="ECO:0007669"/>
    <property type="project" value="UniProtKB-EC"/>
</dbReference>
<dbReference type="PRINTS" id="PR00145">
    <property type="entry name" value="ARGSUCLYASE"/>
</dbReference>
<proteinExistence type="predicted"/>
<dbReference type="GO" id="GO:0006099">
    <property type="term" value="P:tricarboxylic acid cycle"/>
    <property type="evidence" value="ECO:0007669"/>
    <property type="project" value="InterPro"/>
</dbReference>
<dbReference type="FunFam" id="1.20.200.10:FF:000001">
    <property type="entry name" value="Fumarate hydratase, mitochondrial"/>
    <property type="match status" value="1"/>
</dbReference>
<dbReference type="Gene3D" id="1.10.275.10">
    <property type="entry name" value="Fumarase/aspartase (N-terminal domain)"/>
    <property type="match status" value="1"/>
</dbReference>
<dbReference type="PROSITE" id="PS00163">
    <property type="entry name" value="FUMARATE_LYASES"/>
    <property type="match status" value="1"/>
</dbReference>
<dbReference type="PRINTS" id="PR00149">
    <property type="entry name" value="FUMRATELYASE"/>
</dbReference>
<dbReference type="Pfam" id="PF00206">
    <property type="entry name" value="Lyase_1"/>
    <property type="match status" value="1"/>
</dbReference>
<dbReference type="PANTHER" id="PTHR42696:SF2">
    <property type="entry name" value="ASPARTATE AMMONIA-LYASE"/>
    <property type="match status" value="1"/>
</dbReference>
<dbReference type="InterPro" id="IPR008948">
    <property type="entry name" value="L-Aspartase-like"/>
</dbReference>
<dbReference type="InterPro" id="IPR020557">
    <property type="entry name" value="Fumarate_lyase_CS"/>
</dbReference>
<evidence type="ECO:0000259" key="5">
    <source>
        <dbReference type="Pfam" id="PF10415"/>
    </source>
</evidence>
<dbReference type="RefSeq" id="WP_094253901.1">
    <property type="nucleotide sequence ID" value="NZ_NOII01000015.1"/>
</dbReference>
<dbReference type="Gene3D" id="1.20.200.10">
    <property type="entry name" value="Fumarase/aspartase (Central domain)"/>
    <property type="match status" value="1"/>
</dbReference>
<keyword evidence="3 6" id="KW-0456">Lyase</keyword>
<dbReference type="InterPro" id="IPR000362">
    <property type="entry name" value="Fumarate_lyase_fam"/>
</dbReference>
<feature type="domain" description="Fumarase C C-terminal" evidence="5">
    <location>
        <begin position="408"/>
        <end position="460"/>
    </location>
</feature>
<dbReference type="GO" id="GO:0005829">
    <property type="term" value="C:cytosol"/>
    <property type="evidence" value="ECO:0007669"/>
    <property type="project" value="TreeGrafter"/>
</dbReference>
<dbReference type="OrthoDB" id="9802809at2"/>
<dbReference type="FunFam" id="1.10.40.30:FF:000002">
    <property type="entry name" value="Fumarate hydratase class II"/>
    <property type="match status" value="1"/>
</dbReference>
<dbReference type="SUPFAM" id="SSF48557">
    <property type="entry name" value="L-aspartase-like"/>
    <property type="match status" value="1"/>
</dbReference>
<reference evidence="6 7" key="1">
    <citation type="submission" date="2017-07" db="EMBL/GenBank/DDBJ databases">
        <title>Fictibacillus sp. nov. GDSW-R2A3 Genome sequencing and assembly.</title>
        <authorList>
            <person name="Mayilraj S."/>
        </authorList>
    </citation>
    <scope>NUCLEOTIDE SEQUENCE [LARGE SCALE GENOMIC DNA]</scope>
    <source>
        <strain evidence="6 7">GDSW-R2A3</strain>
    </source>
</reference>
<evidence type="ECO:0000256" key="1">
    <source>
        <dbReference type="ARBA" id="ARBA00001494"/>
    </source>
</evidence>
<protein>
    <recommendedName>
        <fullName evidence="2">aspartate ammonia-lyase</fullName>
        <ecNumber evidence="2">4.3.1.1</ecNumber>
    </recommendedName>
</protein>
<dbReference type="InterPro" id="IPR051546">
    <property type="entry name" value="Aspartate_Ammonia-Lyase"/>
</dbReference>
<comment type="caution">
    <text evidence="6">The sequence shown here is derived from an EMBL/GenBank/DDBJ whole genome shotgun (WGS) entry which is preliminary data.</text>
</comment>
<dbReference type="Pfam" id="PF10415">
    <property type="entry name" value="FumaraseC_C"/>
    <property type="match status" value="1"/>
</dbReference>
<dbReference type="EC" id="4.3.1.1" evidence="2"/>
<dbReference type="EMBL" id="NOII01000015">
    <property type="protein sequence ID" value="OYD56355.1"/>
    <property type="molecule type" value="Genomic_DNA"/>
</dbReference>